<feature type="domain" description="Chromo" evidence="8">
    <location>
        <begin position="246"/>
        <end position="303"/>
    </location>
</feature>
<comment type="subunit">
    <text evidence="3">Component of the NuA4 histone acetyltransferase complex.</text>
</comment>
<dbReference type="InterPro" id="IPR044890">
    <property type="entry name" value="TMEM14_sf"/>
</dbReference>
<organism evidence="9 10">
    <name type="scientific">Colletotrichum asianum</name>
    <dbReference type="NCBI Taxonomy" id="702518"/>
    <lineage>
        <taxon>Eukaryota</taxon>
        <taxon>Fungi</taxon>
        <taxon>Dikarya</taxon>
        <taxon>Ascomycota</taxon>
        <taxon>Pezizomycotina</taxon>
        <taxon>Sordariomycetes</taxon>
        <taxon>Hypocreomycetidae</taxon>
        <taxon>Glomerellales</taxon>
        <taxon>Glomerellaceae</taxon>
        <taxon>Colletotrichum</taxon>
        <taxon>Colletotrichum gloeosporioides species complex</taxon>
    </lineage>
</organism>
<proteinExistence type="inferred from homology"/>
<gene>
    <name evidence="9" type="ORF">GQ607_014581</name>
</gene>
<evidence type="ECO:0000256" key="7">
    <source>
        <dbReference type="SAM" id="MobiDB-lite"/>
    </source>
</evidence>
<evidence type="ECO:0000256" key="4">
    <source>
        <dbReference type="ARBA" id="ARBA00022692"/>
    </source>
</evidence>
<dbReference type="Gene3D" id="1.10.10.1740">
    <property type="entry name" value="Transmembrane protein 14-like"/>
    <property type="match status" value="1"/>
</dbReference>
<protein>
    <submittedName>
        <fullName evidence="9">Chromo domain-containing protein</fullName>
    </submittedName>
</protein>
<dbReference type="PANTHER" id="PTHR12668:SF53">
    <property type="entry name" value="TMEM14 PROTEIN HOMOLOG YJR085C"/>
    <property type="match status" value="1"/>
</dbReference>
<dbReference type="GO" id="GO:0016020">
    <property type="term" value="C:membrane"/>
    <property type="evidence" value="ECO:0007669"/>
    <property type="project" value="UniProtKB-SubCell"/>
</dbReference>
<dbReference type="Gene3D" id="2.40.50.40">
    <property type="match status" value="2"/>
</dbReference>
<sequence>MAHHPSFTLAGLLAVGGTAGFLKTQSKPSLIAGLGLGAAYAYSGYLLKENKDYGAELALGNSIVLLGAGASRAVKTGGKAPIPLALTFAGAAATFYYQKKYREFKFGTSHPRPDPCHTPWDRDHELESAKMKWDTPSKVRGNGNMSLPTPESVSTSKSQLREPSNDDTNGSQADDSTYYAFQCICSHRKVDTLDGNDAFEMLVQWEDNSTTWESEECLHQDAKSAVFEYWASQGGRHLFMNNDGMWLVHEIMDFRASRAGDDRYLVEWVGHPKYTWEPASLLPAHLIDEYWARREEQSGKRPTRMRRDARLSLLRGKLNSEASRIEKQQADEDNDWMPKIPDYVQD</sequence>
<keyword evidence="6" id="KW-0472">Membrane</keyword>
<feature type="region of interest" description="Disordered" evidence="7">
    <location>
        <begin position="322"/>
        <end position="346"/>
    </location>
</feature>
<evidence type="ECO:0000256" key="6">
    <source>
        <dbReference type="ARBA" id="ARBA00023136"/>
    </source>
</evidence>
<evidence type="ECO:0000256" key="2">
    <source>
        <dbReference type="ARBA" id="ARBA00007590"/>
    </source>
</evidence>
<evidence type="ECO:0000313" key="10">
    <source>
        <dbReference type="Proteomes" id="UP000434172"/>
    </source>
</evidence>
<dbReference type="Pfam" id="PF03647">
    <property type="entry name" value="Tmemb_14"/>
    <property type="match status" value="1"/>
</dbReference>
<dbReference type="SMART" id="SM00298">
    <property type="entry name" value="CHROMO"/>
    <property type="match status" value="1"/>
</dbReference>
<accession>A0A8H3W4R7</accession>
<dbReference type="InterPro" id="IPR016197">
    <property type="entry name" value="Chromo-like_dom_sf"/>
</dbReference>
<evidence type="ECO:0000313" key="9">
    <source>
        <dbReference type="EMBL" id="KAF0318213.1"/>
    </source>
</evidence>
<evidence type="ECO:0000256" key="1">
    <source>
        <dbReference type="ARBA" id="ARBA00004370"/>
    </source>
</evidence>
<comment type="caution">
    <text evidence="9">The sequence shown here is derived from an EMBL/GenBank/DDBJ whole genome shotgun (WGS) entry which is preliminary data.</text>
</comment>
<feature type="compositionally biased region" description="Polar residues" evidence="7">
    <location>
        <begin position="143"/>
        <end position="158"/>
    </location>
</feature>
<keyword evidence="10" id="KW-1185">Reference proteome</keyword>
<keyword evidence="4" id="KW-0812">Transmembrane</keyword>
<dbReference type="PROSITE" id="PS50013">
    <property type="entry name" value="CHROMO_2"/>
    <property type="match status" value="1"/>
</dbReference>
<dbReference type="PANTHER" id="PTHR12668">
    <property type="entry name" value="TRANSMEMBRANE PROTEIN 14, 15"/>
    <property type="match status" value="1"/>
</dbReference>
<comment type="similarity">
    <text evidence="2">Belongs to the TMEM14 family.</text>
</comment>
<dbReference type="EMBL" id="WOWK01000114">
    <property type="protein sequence ID" value="KAF0318213.1"/>
    <property type="molecule type" value="Genomic_DNA"/>
</dbReference>
<dbReference type="InterPro" id="IPR000953">
    <property type="entry name" value="Chromo/chromo_shadow_dom"/>
</dbReference>
<dbReference type="OrthoDB" id="4790589at2759"/>
<name>A0A8H3W4R7_9PEZI</name>
<dbReference type="InterPro" id="IPR005349">
    <property type="entry name" value="TMEM14"/>
</dbReference>
<dbReference type="AlphaFoldDB" id="A0A8H3W4R7"/>
<dbReference type="GO" id="GO:0006338">
    <property type="term" value="P:chromatin remodeling"/>
    <property type="evidence" value="ECO:0007669"/>
    <property type="project" value="UniProtKB-ARBA"/>
</dbReference>
<feature type="region of interest" description="Disordered" evidence="7">
    <location>
        <begin position="129"/>
        <end position="173"/>
    </location>
</feature>
<evidence type="ECO:0000259" key="8">
    <source>
        <dbReference type="PROSITE" id="PS50013"/>
    </source>
</evidence>
<reference evidence="9 10" key="1">
    <citation type="submission" date="2019-12" db="EMBL/GenBank/DDBJ databases">
        <title>A genome sequence resource for the geographically widespread anthracnose pathogen Colletotrichum asianum.</title>
        <authorList>
            <person name="Meng Y."/>
        </authorList>
    </citation>
    <scope>NUCLEOTIDE SEQUENCE [LARGE SCALE GENOMIC DNA]</scope>
    <source>
        <strain evidence="9 10">ICMP 18580</strain>
    </source>
</reference>
<keyword evidence="5" id="KW-1133">Transmembrane helix</keyword>
<evidence type="ECO:0000256" key="5">
    <source>
        <dbReference type="ARBA" id="ARBA00022989"/>
    </source>
</evidence>
<comment type="subcellular location">
    <subcellularLocation>
        <location evidence="1">Membrane</location>
    </subcellularLocation>
</comment>
<dbReference type="CDD" id="cd00024">
    <property type="entry name" value="CD_CSD"/>
    <property type="match status" value="1"/>
</dbReference>
<dbReference type="Proteomes" id="UP000434172">
    <property type="component" value="Unassembled WGS sequence"/>
</dbReference>
<evidence type="ECO:0000256" key="3">
    <source>
        <dbReference type="ARBA" id="ARBA00011353"/>
    </source>
</evidence>
<dbReference type="SUPFAM" id="SSF54160">
    <property type="entry name" value="Chromo domain-like"/>
    <property type="match status" value="2"/>
</dbReference>